<evidence type="ECO:0000313" key="2">
    <source>
        <dbReference type="EMBL" id="AEM83537.1"/>
    </source>
</evidence>
<sequence>MSTRPAEKWPFRHIGGHSRCGLLSGIRVVIRGEAPGAETPRPAPRASSGFVALVSRRAPRQACQRSTAPRPPAGPWSPSGTTSTSVSATAADRISASSARAGSGVLTPMARAWERCTAT</sequence>
<dbReference type="HOGENOM" id="CLU_2060189_0_0_11"/>
<feature type="region of interest" description="Disordered" evidence="1">
    <location>
        <begin position="56"/>
        <end position="110"/>
    </location>
</feature>
<accession>G2PEQ6</accession>
<proteinExistence type="predicted"/>
<organism evidence="2 3">
    <name type="scientific">Streptomyces violaceusniger (strain Tu 4113)</name>
    <dbReference type="NCBI Taxonomy" id="653045"/>
    <lineage>
        <taxon>Bacteria</taxon>
        <taxon>Bacillati</taxon>
        <taxon>Actinomycetota</taxon>
        <taxon>Actinomycetes</taxon>
        <taxon>Kitasatosporales</taxon>
        <taxon>Streptomycetaceae</taxon>
        <taxon>Streptomyces</taxon>
        <taxon>Streptomyces violaceusniger group</taxon>
    </lineage>
</organism>
<name>G2PEQ6_STRV4</name>
<evidence type="ECO:0000256" key="1">
    <source>
        <dbReference type="SAM" id="MobiDB-lite"/>
    </source>
</evidence>
<dbReference type="KEGG" id="svl:Strvi_3875"/>
<dbReference type="Proteomes" id="UP000008703">
    <property type="component" value="Chromosome"/>
</dbReference>
<protein>
    <submittedName>
        <fullName evidence="2">Uncharacterized protein</fullName>
    </submittedName>
</protein>
<gene>
    <name evidence="2" type="ORF">Strvi_3875</name>
</gene>
<feature type="compositionally biased region" description="Low complexity" evidence="1">
    <location>
        <begin position="76"/>
        <end position="104"/>
    </location>
</feature>
<evidence type="ECO:0000313" key="3">
    <source>
        <dbReference type="Proteomes" id="UP000008703"/>
    </source>
</evidence>
<keyword evidence="3" id="KW-1185">Reference proteome</keyword>
<dbReference type="EMBL" id="CP002994">
    <property type="protein sequence ID" value="AEM83537.1"/>
    <property type="molecule type" value="Genomic_DNA"/>
</dbReference>
<dbReference type="AlphaFoldDB" id="G2PEQ6"/>
<reference evidence="2" key="1">
    <citation type="submission" date="2011-08" db="EMBL/GenBank/DDBJ databases">
        <title>Complete sequence of chromosome of Streptomyces violaceusniger Tu 4113.</title>
        <authorList>
            <consortium name="US DOE Joint Genome Institute"/>
            <person name="Lucas S."/>
            <person name="Han J."/>
            <person name="Lapidus A."/>
            <person name="Cheng J.-F."/>
            <person name="Goodwin L."/>
            <person name="Pitluck S."/>
            <person name="Peters L."/>
            <person name="Ivanova N."/>
            <person name="Daligault H."/>
            <person name="Detter J.C."/>
            <person name="Han C."/>
            <person name="Tapia R."/>
            <person name="Land M."/>
            <person name="Hauser L."/>
            <person name="Kyrpides N."/>
            <person name="Ivanova N."/>
            <person name="Pagani I."/>
            <person name="Hagen A."/>
            <person name="Katz L."/>
            <person name="Fiedler H.-P."/>
            <person name="Keasling J."/>
            <person name="Fortman J."/>
            <person name="Woyke T."/>
        </authorList>
    </citation>
    <scope>NUCLEOTIDE SEQUENCE [LARGE SCALE GENOMIC DNA]</scope>
    <source>
        <strain evidence="2">Tu 4113</strain>
    </source>
</reference>